<feature type="transmembrane region" description="Helical" evidence="11">
    <location>
        <begin position="2059"/>
        <end position="2080"/>
    </location>
</feature>
<sequence>MSLYCNYDSNPNFDGQLIKENSDCYENCINLDGCDSNNLGNGICESSCNTENCGLDWGDCTCSPGCLDSMLGDGNCDEVCDNWDCDLDNHDCGQCASGCFTTMLGNGICDYECNNEDCLYDYKDCQCSENCLWTDYGTCKPECMVLECNYDKLTQYANNWCQNISLAIFSSYQQIIRKNFSYIVHLEDCYEASNHECTLEKALNFSICYQECNITECNFANGNCFYNPTPLLCGRYYDFSYNFCLSCLNYTFNVWSDGDCIQSTDSSLTLPDGSSAIIPIKDSSSPSNPHIYFVRSDINSNITAGDGTYFSPYTNFINALYHIQHRYSTVILLEGDNYYLTVYNTPTVFLSPIVFLRGLADKYIKVTTLNHSIANFRRVKDDDSNGSHDTFNFDLQNIPSFEINNVVFNWEDTISDCSNSSYCDYCPYVVYDSNSSSYYNDRGEPITEFLPYSWCKQDRRTNFFSLTETNLMLKNVFFINFRNGFNSLVSINGWSNVTLFNVTFDNIRIYNEDSSSGIIFRDDILHNSGNLEFTNGVVSRVNNGYELWDIINTRGFLYATSINSVVFRNVDFSNNVVFKQTLPGINEAALITLNMFQALRIDKCNFTYNYCDLGILNIKGDYLNFSAEINDNSTVIYSTINNIYISNSRFVSNYGKQGGILYALYSSEVQNLLIENCLFSLNGVEEQPLIYFEGPSVSENYVSDSEVNLVLPNGSIAKGKYLAKWWKLYNSSFIENYSGSSGMIEINNMVNINWKYINITRNGEISTEIMNINSIFTKYYTDNPKVYAKLNVSDPPDLNCESLSALSNSINLNLEQVNITNNICKFSSPNIIISNTTNISINYSHFANNYGTGADGVCLSLDDKSAAIIGYSEFISNKNYDSRRSGTISSYCKLSLENCTFYNNTGALYFEGQSLEIISSIFDSNNSTGSHGGSIYFSISSYDINFSLLSVYNSTFENNFCSVYGGAIFIDKKTPLKNILTMRIENSSFYKNKAIDGSCFYIDENVELSTDSAAINCKFHGNNAISSGAILLAYTHGVILFEKCSFVGSIGAYSSVFDISIGEDEKLSPSKIILNLCIFQWNYGENTISLGNSKRNSTLETNDCNFEYNTGLIFSFDSGYAFDKNSKIRHNYSKLSGGSLNLKNSAVFLSVNATHFNCTSNLNGGAVSISLGSQYFCSFCIFENNHADFSGGAIYADSDASFYIEQSVLNGNSCKTKGSAISISSSSANSTITKSEIYGNYAYNDGTIFVLSSILSIFSSKIHNNSAGGINPGLYADDSTIAISDADFAFQNGDQGCFIFMNACSAKINGTVFSGGYSISSGTAIHSTSSEMEIGFSTFSGLSSNETGGAIYFYEGSSLYIKNSKFLNLNSSIDSYLSSISITDTVFSSSSSVAILGIKITELLISFSEFLNNLGSDGGAIYCSQCNKILIAESLFEDNFAEKGGAIFIENQADNPTICSIILCTFQSNNASSGGAIFANNINLNVSFSNFIENYAKSSRAESLLNIVDGIGGAIKIDYEDYKASNYFNISGNRFSYNRATYRGGAISWDNSNSILENNIFHNNSAFYGDDFASYPTMIIYLNQSNSRYLKSQVLSTNVENLALSNVASGQNNNPSLIFAIVDEFYQIITTDIYSQAQLMASDNDTVISGVSVAYALNGIYYFENYVISAKPGSSVQAYISSSAIDTKAEKLKNSQNFYINASMRLCEIGEAVVGLNCEVCPEFYYNIDSSSGKCSNCPSSAVCYGNYTIVPKPGYWRDNNLTDIFWKCPYPPSCLGSPDSNNISFVGICEKGYESNMCNSCQKGYARLYSNQCQKCPDTTGNIFRWLGFFWLFCFIVMIINKVGKILIEPWVFLQIYIKIFWDYLQFTIIIATFNLNWPYKITWLFYIDNCVDYINAQLFSFDCFLQSSYSKSEIYFYKILFTSLTPFYIAIIFLFWWIIVYKVKRKRLKDLKDGYIPSLIIIYFLIYPSVAKSMLNTMSCKEINLGEFWLNEDLGIRCWDQRHFQLAFLLALPALIIWVIAVPGFCLCFFKKNKKKLTETWMKLRFGFLCNGYKSKFYYWEFLMLYCKTILILCSVFLPYISQNIQVLITFLLLALLFHIHNKNKPFILQNLNQSESFAISISLLTILAGFLFIANALNEELLTFSVLFLLIIHCLFILYIALKSLSLIQALSSLIIIIKRSLRLKSKYSIEENSKNDHEEMVRDYKILPLQDEKLSTTIVPFDYIKTFQNISSMENVSLSVELDPFTSEKSLPADN</sequence>
<keyword evidence="7 11" id="KW-0472">Membrane</keyword>
<keyword evidence="11" id="KW-0812">Transmembrane</keyword>
<evidence type="ECO:0000256" key="4">
    <source>
        <dbReference type="ARBA" id="ARBA00022525"/>
    </source>
</evidence>
<evidence type="ECO:0000313" key="13">
    <source>
        <dbReference type="EMBL" id="CAG9312678.1"/>
    </source>
</evidence>
<evidence type="ECO:0000256" key="11">
    <source>
        <dbReference type="SAM" id="Phobius"/>
    </source>
</evidence>
<feature type="transmembrane region" description="Helical" evidence="11">
    <location>
        <begin position="1824"/>
        <end position="1845"/>
    </location>
</feature>
<comment type="caution">
    <text evidence="13">The sequence shown here is derived from an EMBL/GenBank/DDBJ whole genome shotgun (WGS) entry which is preliminary data.</text>
</comment>
<gene>
    <name evidence="13" type="ORF">BSTOLATCC_MIC7202</name>
</gene>
<dbReference type="InterPro" id="IPR000800">
    <property type="entry name" value="Notch_dom"/>
</dbReference>
<keyword evidence="6" id="KW-0677">Repeat</keyword>
<dbReference type="SMART" id="SM00710">
    <property type="entry name" value="PbH1"/>
    <property type="match status" value="12"/>
</dbReference>
<feature type="transmembrane region" description="Helical" evidence="11">
    <location>
        <begin position="2008"/>
        <end position="2032"/>
    </location>
</feature>
<evidence type="ECO:0000256" key="7">
    <source>
        <dbReference type="ARBA" id="ARBA00023136"/>
    </source>
</evidence>
<dbReference type="Pfam" id="PF02415">
    <property type="entry name" value="Chlam_PMP"/>
    <property type="match status" value="2"/>
</dbReference>
<feature type="transmembrane region" description="Helical" evidence="11">
    <location>
        <begin position="1857"/>
        <end position="1877"/>
    </location>
</feature>
<evidence type="ECO:0000259" key="12">
    <source>
        <dbReference type="Pfam" id="PF00066"/>
    </source>
</evidence>
<evidence type="ECO:0000256" key="9">
    <source>
        <dbReference type="ARBA" id="ARBA00023180"/>
    </source>
</evidence>
<dbReference type="InterPro" id="IPR011050">
    <property type="entry name" value="Pectin_lyase_fold/virulence"/>
</dbReference>
<dbReference type="InterPro" id="IPR003368">
    <property type="entry name" value="POMP_repeat"/>
</dbReference>
<feature type="transmembrane region" description="Helical" evidence="11">
    <location>
        <begin position="1916"/>
        <end position="1943"/>
    </location>
</feature>
<evidence type="ECO:0000256" key="10">
    <source>
        <dbReference type="ARBA" id="ARBA00023237"/>
    </source>
</evidence>
<evidence type="ECO:0000256" key="5">
    <source>
        <dbReference type="ARBA" id="ARBA00022729"/>
    </source>
</evidence>
<keyword evidence="4" id="KW-0964">Secreted</keyword>
<protein>
    <recommendedName>
        <fullName evidence="12">LNR domain-containing protein</fullName>
    </recommendedName>
</protein>
<reference evidence="13" key="1">
    <citation type="submission" date="2021-09" db="EMBL/GenBank/DDBJ databases">
        <authorList>
            <consortium name="AG Swart"/>
            <person name="Singh M."/>
            <person name="Singh A."/>
            <person name="Seah K."/>
            <person name="Emmerich C."/>
        </authorList>
    </citation>
    <scope>NUCLEOTIDE SEQUENCE</scope>
    <source>
        <strain evidence="13">ATCC30299</strain>
    </source>
</reference>
<organism evidence="13 14">
    <name type="scientific">Blepharisma stoltei</name>
    <dbReference type="NCBI Taxonomy" id="1481888"/>
    <lineage>
        <taxon>Eukaryota</taxon>
        <taxon>Sar</taxon>
        <taxon>Alveolata</taxon>
        <taxon>Ciliophora</taxon>
        <taxon>Postciliodesmatophora</taxon>
        <taxon>Heterotrichea</taxon>
        <taxon>Heterotrichida</taxon>
        <taxon>Blepharismidae</taxon>
        <taxon>Blepharisma</taxon>
    </lineage>
</organism>
<keyword evidence="10" id="KW-0998">Cell outer membrane</keyword>
<evidence type="ECO:0000256" key="2">
    <source>
        <dbReference type="ARBA" id="ARBA00004442"/>
    </source>
</evidence>
<feature type="transmembrane region" description="Helical" evidence="11">
    <location>
        <begin position="2122"/>
        <end position="2141"/>
    </location>
</feature>
<dbReference type="GO" id="GO:0005576">
    <property type="term" value="C:extracellular region"/>
    <property type="evidence" value="ECO:0007669"/>
    <property type="project" value="UniProtKB-SubCell"/>
</dbReference>
<evidence type="ECO:0000256" key="1">
    <source>
        <dbReference type="ARBA" id="ARBA00004196"/>
    </source>
</evidence>
<dbReference type="EMBL" id="CAJZBQ010000008">
    <property type="protein sequence ID" value="CAG9312678.1"/>
    <property type="molecule type" value="Genomic_DNA"/>
</dbReference>
<dbReference type="SUPFAM" id="SSF51126">
    <property type="entry name" value="Pectin lyase-like"/>
    <property type="match status" value="2"/>
</dbReference>
<accession>A0AAU9IBG1</accession>
<keyword evidence="11" id="KW-1133">Transmembrane helix</keyword>
<dbReference type="InterPro" id="IPR006626">
    <property type="entry name" value="PbH1"/>
</dbReference>
<keyword evidence="5" id="KW-0732">Signal</keyword>
<dbReference type="PANTHER" id="PTHR11319:SF35">
    <property type="entry name" value="OUTER MEMBRANE PROTEIN PMPC-RELATED"/>
    <property type="match status" value="1"/>
</dbReference>
<dbReference type="PANTHER" id="PTHR11319">
    <property type="entry name" value="G PROTEIN-COUPLED RECEPTOR-RELATED"/>
    <property type="match status" value="1"/>
</dbReference>
<keyword evidence="9" id="KW-0325">Glycoprotein</keyword>
<feature type="transmembrane region" description="Helical" evidence="11">
    <location>
        <begin position="2086"/>
        <end position="2102"/>
    </location>
</feature>
<keyword evidence="8" id="KW-1015">Disulfide bond</keyword>
<evidence type="ECO:0000256" key="6">
    <source>
        <dbReference type="ARBA" id="ARBA00022737"/>
    </source>
</evidence>
<dbReference type="Proteomes" id="UP001162131">
    <property type="component" value="Unassembled WGS sequence"/>
</dbReference>
<proteinExistence type="predicted"/>
<dbReference type="Pfam" id="PF00066">
    <property type="entry name" value="Notch"/>
    <property type="match status" value="1"/>
</dbReference>
<keyword evidence="14" id="KW-1185">Reference proteome</keyword>
<dbReference type="NCBIfam" id="TIGR01376">
    <property type="entry name" value="POMP_repeat"/>
    <property type="match status" value="1"/>
</dbReference>
<evidence type="ECO:0000313" key="14">
    <source>
        <dbReference type="Proteomes" id="UP001162131"/>
    </source>
</evidence>
<dbReference type="Gene3D" id="3.30.300.320">
    <property type="match status" value="2"/>
</dbReference>
<name>A0AAU9IBG1_9CILI</name>
<feature type="transmembrane region" description="Helical" evidence="11">
    <location>
        <begin position="1955"/>
        <end position="1972"/>
    </location>
</feature>
<feature type="transmembrane region" description="Helical" evidence="11">
    <location>
        <begin position="2147"/>
        <end position="2180"/>
    </location>
</feature>
<feature type="domain" description="LNR" evidence="12">
    <location>
        <begin position="94"/>
        <end position="126"/>
    </location>
</feature>
<evidence type="ECO:0000256" key="8">
    <source>
        <dbReference type="ARBA" id="ARBA00023157"/>
    </source>
</evidence>
<evidence type="ECO:0000256" key="3">
    <source>
        <dbReference type="ARBA" id="ARBA00004613"/>
    </source>
</evidence>
<comment type="subcellular location">
    <subcellularLocation>
        <location evidence="1">Cell envelope</location>
    </subcellularLocation>
    <subcellularLocation>
        <location evidence="2">Cell outer membrane</location>
    </subcellularLocation>
    <subcellularLocation>
        <location evidence="3">Secreted</location>
    </subcellularLocation>
</comment>